<organism evidence="4 5">
    <name type="scientific">Microbispora corallina</name>
    <dbReference type="NCBI Taxonomy" id="83302"/>
    <lineage>
        <taxon>Bacteria</taxon>
        <taxon>Bacillati</taxon>
        <taxon>Actinomycetota</taxon>
        <taxon>Actinomycetes</taxon>
        <taxon>Streptosporangiales</taxon>
        <taxon>Streptosporangiaceae</taxon>
        <taxon>Microbispora</taxon>
    </lineage>
</organism>
<dbReference type="EMBL" id="BOOC01000061">
    <property type="protein sequence ID" value="GIH44505.1"/>
    <property type="molecule type" value="Genomic_DNA"/>
</dbReference>
<sequence length="171" mass="18444">MVTEVGVRRIGPDDWTLWRGLRLAALADAPDAFGSSSAVERRFDEGEWRARLAPEHGLRAVAFAGETPAGIVGARPPAGSPPHVELVGMWVHPDARGGETARLLVGEVLAWAGEQGCPAVSLFVTETNDRARRLYERFGFAGTGEWEPLESNPVLRCARMIRTAGLVPHPG</sequence>
<evidence type="ECO:0000256" key="2">
    <source>
        <dbReference type="ARBA" id="ARBA00023315"/>
    </source>
</evidence>
<dbReference type="InterPro" id="IPR050832">
    <property type="entry name" value="Bact_Acetyltransf"/>
</dbReference>
<dbReference type="Proteomes" id="UP000603904">
    <property type="component" value="Unassembled WGS sequence"/>
</dbReference>
<evidence type="ECO:0000259" key="3">
    <source>
        <dbReference type="PROSITE" id="PS51186"/>
    </source>
</evidence>
<dbReference type="SUPFAM" id="SSF55729">
    <property type="entry name" value="Acyl-CoA N-acyltransferases (Nat)"/>
    <property type="match status" value="1"/>
</dbReference>
<comment type="caution">
    <text evidence="4">The sequence shown here is derived from an EMBL/GenBank/DDBJ whole genome shotgun (WGS) entry which is preliminary data.</text>
</comment>
<evidence type="ECO:0000256" key="1">
    <source>
        <dbReference type="ARBA" id="ARBA00022679"/>
    </source>
</evidence>
<gene>
    <name evidence="4" type="ORF">Mco01_75050</name>
</gene>
<dbReference type="PANTHER" id="PTHR43877:SF2">
    <property type="entry name" value="AMINOALKYLPHOSPHONATE N-ACETYLTRANSFERASE-RELATED"/>
    <property type="match status" value="1"/>
</dbReference>
<evidence type="ECO:0000313" key="5">
    <source>
        <dbReference type="Proteomes" id="UP000603904"/>
    </source>
</evidence>
<keyword evidence="2" id="KW-0012">Acyltransferase</keyword>
<dbReference type="Pfam" id="PF00583">
    <property type="entry name" value="Acetyltransf_1"/>
    <property type="match status" value="1"/>
</dbReference>
<dbReference type="RefSeq" id="WP_204061494.1">
    <property type="nucleotide sequence ID" value="NZ_BAAAGP010000053.1"/>
</dbReference>
<dbReference type="InterPro" id="IPR000182">
    <property type="entry name" value="GNAT_dom"/>
</dbReference>
<dbReference type="Gene3D" id="3.40.630.30">
    <property type="match status" value="1"/>
</dbReference>
<dbReference type="PROSITE" id="PS51186">
    <property type="entry name" value="GNAT"/>
    <property type="match status" value="1"/>
</dbReference>
<keyword evidence="1" id="KW-0808">Transferase</keyword>
<keyword evidence="5" id="KW-1185">Reference proteome</keyword>
<dbReference type="InterPro" id="IPR016181">
    <property type="entry name" value="Acyl_CoA_acyltransferase"/>
</dbReference>
<proteinExistence type="predicted"/>
<dbReference type="CDD" id="cd04301">
    <property type="entry name" value="NAT_SF"/>
    <property type="match status" value="1"/>
</dbReference>
<protein>
    <submittedName>
        <fullName evidence="4">N-acetyltransferase</fullName>
    </submittedName>
</protein>
<name>A0ABQ4GBV0_9ACTN</name>
<feature type="domain" description="N-acetyltransferase" evidence="3">
    <location>
        <begin position="5"/>
        <end position="165"/>
    </location>
</feature>
<accession>A0ABQ4GBV0</accession>
<dbReference type="PANTHER" id="PTHR43877">
    <property type="entry name" value="AMINOALKYLPHOSPHONATE N-ACETYLTRANSFERASE-RELATED-RELATED"/>
    <property type="match status" value="1"/>
</dbReference>
<reference evidence="4 5" key="1">
    <citation type="submission" date="2021-01" db="EMBL/GenBank/DDBJ databases">
        <title>Whole genome shotgun sequence of Microbispora corallina NBRC 16416.</title>
        <authorList>
            <person name="Komaki H."/>
            <person name="Tamura T."/>
        </authorList>
    </citation>
    <scope>NUCLEOTIDE SEQUENCE [LARGE SCALE GENOMIC DNA]</scope>
    <source>
        <strain evidence="4 5">NBRC 16416</strain>
    </source>
</reference>
<evidence type="ECO:0000313" key="4">
    <source>
        <dbReference type="EMBL" id="GIH44505.1"/>
    </source>
</evidence>